<proteinExistence type="predicted"/>
<gene>
    <name evidence="1" type="ORF">EVEC_LOCUS430</name>
</gene>
<dbReference type="InterPro" id="IPR052740">
    <property type="entry name" value="CE4"/>
</dbReference>
<name>A0A0N4UTL5_ENTVE</name>
<organism evidence="3">
    <name type="scientific">Enterobius vermicularis</name>
    <name type="common">Human pinworm</name>
    <dbReference type="NCBI Taxonomy" id="51028"/>
    <lineage>
        <taxon>Eukaryota</taxon>
        <taxon>Metazoa</taxon>
        <taxon>Ecdysozoa</taxon>
        <taxon>Nematoda</taxon>
        <taxon>Chromadorea</taxon>
        <taxon>Rhabditida</taxon>
        <taxon>Spirurina</taxon>
        <taxon>Oxyuridomorpha</taxon>
        <taxon>Oxyuroidea</taxon>
        <taxon>Oxyuridae</taxon>
        <taxon>Enterobius</taxon>
    </lineage>
</organism>
<dbReference type="EMBL" id="UXUI01000634">
    <property type="protein sequence ID" value="VDD85287.1"/>
    <property type="molecule type" value="Genomic_DNA"/>
</dbReference>
<dbReference type="PANTHER" id="PTHR45985">
    <property type="match status" value="1"/>
</dbReference>
<dbReference type="SUPFAM" id="SSF88713">
    <property type="entry name" value="Glycoside hydrolase/deacetylase"/>
    <property type="match status" value="1"/>
</dbReference>
<dbReference type="AlphaFoldDB" id="A0A0N4UTL5"/>
<dbReference type="PANTHER" id="PTHR45985:SF11">
    <property type="entry name" value="EGF-LIKE DOMAIN-CONTAINING PROTEIN"/>
    <property type="match status" value="1"/>
</dbReference>
<dbReference type="GO" id="GO:0005975">
    <property type="term" value="P:carbohydrate metabolic process"/>
    <property type="evidence" value="ECO:0007669"/>
    <property type="project" value="InterPro"/>
</dbReference>
<dbReference type="STRING" id="51028.A0A0N4UTL5"/>
<reference evidence="1 2" key="2">
    <citation type="submission" date="2018-10" db="EMBL/GenBank/DDBJ databases">
        <authorList>
            <consortium name="Pathogen Informatics"/>
        </authorList>
    </citation>
    <scope>NUCLEOTIDE SEQUENCE [LARGE SCALE GENOMIC DNA]</scope>
</reference>
<dbReference type="Gene3D" id="3.20.20.370">
    <property type="entry name" value="Glycoside hydrolase/deacetylase"/>
    <property type="match status" value="1"/>
</dbReference>
<sequence length="186" mass="21528">MSIKRSFPGVWEIPVNQFYYSHKNQTNVGRHSSMLRAVVDLNATVDELYNLLSFNFEKAYFGNRAPYLLTLTADFLQLNAQNTGMLALQRFLNRITTNKDVYIVTIKQLIEWMQDPSPLSRIYQSNALRCTRGRTPRTMGDGLCEQPNKCMYRTPDLNSPEHQFLTCNPCPELYPWVENPAGKLRL</sequence>
<dbReference type="WBParaSite" id="EVEC_0000064001-mRNA-1">
    <property type="protein sequence ID" value="EVEC_0000064001-mRNA-1"/>
    <property type="gene ID" value="EVEC_0000064001"/>
</dbReference>
<dbReference type="OrthoDB" id="504708at2759"/>
<reference evidence="3" key="1">
    <citation type="submission" date="2017-02" db="UniProtKB">
        <authorList>
            <consortium name="WormBaseParasite"/>
        </authorList>
    </citation>
    <scope>IDENTIFICATION</scope>
</reference>
<evidence type="ECO:0000313" key="3">
    <source>
        <dbReference type="WBParaSite" id="EVEC_0000064001-mRNA-1"/>
    </source>
</evidence>
<protein>
    <submittedName>
        <fullName evidence="3">Not1 domain-containing protein</fullName>
    </submittedName>
</protein>
<dbReference type="InterPro" id="IPR011330">
    <property type="entry name" value="Glyco_hydro/deAcase_b/a-brl"/>
</dbReference>
<accession>A0A0N4UTL5</accession>
<evidence type="ECO:0000313" key="2">
    <source>
        <dbReference type="Proteomes" id="UP000274131"/>
    </source>
</evidence>
<dbReference type="Proteomes" id="UP000274131">
    <property type="component" value="Unassembled WGS sequence"/>
</dbReference>
<evidence type="ECO:0000313" key="1">
    <source>
        <dbReference type="EMBL" id="VDD85287.1"/>
    </source>
</evidence>
<keyword evidence="2" id="KW-1185">Reference proteome</keyword>